<gene>
    <name evidence="5" type="ORF">Q757_00835</name>
</gene>
<keyword evidence="2" id="KW-0862">Zinc</keyword>
<dbReference type="Gene3D" id="3.40.50.720">
    <property type="entry name" value="NAD(P)-binding Rossmann-like Domain"/>
    <property type="match status" value="1"/>
</dbReference>
<evidence type="ECO:0000313" key="6">
    <source>
        <dbReference type="Proteomes" id="UP000030023"/>
    </source>
</evidence>
<dbReference type="InterPro" id="IPR047109">
    <property type="entry name" value="CAD-like"/>
</dbReference>
<evidence type="ECO:0000256" key="3">
    <source>
        <dbReference type="ARBA" id="ARBA00023002"/>
    </source>
</evidence>
<protein>
    <recommendedName>
        <fullName evidence="4">Alcohol dehydrogenase-like C-terminal domain-containing protein</fullName>
    </recommendedName>
</protein>
<sequence length="185" mass="20048">MTTYSPLKKWNVGKGSRVAVVGLGGLGHIAVQFAHALGTDVTVIGHSESKKNEAAQFGADNYYVSSPEVFQKLAGQFDFILNTATVDIDVNAYLNLLRVDGKLVYVGLGAAHQEYSVFSLFAGEKIITASNVGGVPVTQEMLDFAGKHGIKPKIEIIDPSYVPTAYQRVINSDVHYRFVIDISKL</sequence>
<feature type="domain" description="Alcohol dehydrogenase-like C-terminal" evidence="4">
    <location>
        <begin position="25"/>
        <end position="145"/>
    </location>
</feature>
<dbReference type="Proteomes" id="UP000030023">
    <property type="component" value="Unassembled WGS sequence"/>
</dbReference>
<keyword evidence="6" id="KW-1185">Reference proteome</keyword>
<evidence type="ECO:0000259" key="4">
    <source>
        <dbReference type="Pfam" id="PF00107"/>
    </source>
</evidence>
<dbReference type="PANTHER" id="PTHR42683">
    <property type="entry name" value="ALDEHYDE REDUCTASE"/>
    <property type="match status" value="1"/>
</dbReference>
<proteinExistence type="predicted"/>
<keyword evidence="3" id="KW-0560">Oxidoreductase</keyword>
<dbReference type="InterPro" id="IPR013149">
    <property type="entry name" value="ADH-like_C"/>
</dbReference>
<evidence type="ECO:0000313" key="5">
    <source>
        <dbReference type="EMBL" id="KGO32469.1"/>
    </source>
</evidence>
<name>A0ABR4XSK5_9LACO</name>
<comment type="caution">
    <text evidence="5">The sequence shown here is derived from an EMBL/GenBank/DDBJ whole genome shotgun (WGS) entry which is preliminary data.</text>
</comment>
<organism evidence="5 6">
    <name type="scientific">Oenococcus alcoholitolerans</name>
    <dbReference type="NCBI Taxonomy" id="931074"/>
    <lineage>
        <taxon>Bacteria</taxon>
        <taxon>Bacillati</taxon>
        <taxon>Bacillota</taxon>
        <taxon>Bacilli</taxon>
        <taxon>Lactobacillales</taxon>
        <taxon>Lactobacillaceae</taxon>
        <taxon>Oenococcus</taxon>
    </lineage>
</organism>
<dbReference type="Pfam" id="PF00107">
    <property type="entry name" value="ADH_zinc_N"/>
    <property type="match status" value="1"/>
</dbReference>
<dbReference type="SUPFAM" id="SSF51735">
    <property type="entry name" value="NAD(P)-binding Rossmann-fold domains"/>
    <property type="match status" value="1"/>
</dbReference>
<evidence type="ECO:0000256" key="1">
    <source>
        <dbReference type="ARBA" id="ARBA00022723"/>
    </source>
</evidence>
<reference evidence="5 6" key="1">
    <citation type="journal article" date="2014" name="Antonie Van Leeuwenhoek">
        <title>Oenococcus alcoholitolerans sp. nov., a lactic acid bacteria isolated from cachaca and ethanol fermentation processes.</title>
        <authorList>
            <person name="Badotti F."/>
            <person name="Moreira A.P."/>
            <person name="Tonon L.A."/>
            <person name="de Lucena B.T."/>
            <person name="Gomes Fde C."/>
            <person name="Kruger R."/>
            <person name="Thompson C.C."/>
            <person name="de Morais M.A.Jr."/>
            <person name="Rosa C.A."/>
            <person name="Thompson F.L."/>
        </authorList>
    </citation>
    <scope>NUCLEOTIDE SEQUENCE [LARGE SCALE GENOMIC DNA]</scope>
    <source>
        <strain evidence="5 6">UFRJ-M7.2.18</strain>
    </source>
</reference>
<dbReference type="InterPro" id="IPR036291">
    <property type="entry name" value="NAD(P)-bd_dom_sf"/>
</dbReference>
<accession>A0ABR4XSK5</accession>
<keyword evidence="1" id="KW-0479">Metal-binding</keyword>
<evidence type="ECO:0000256" key="2">
    <source>
        <dbReference type="ARBA" id="ARBA00022833"/>
    </source>
</evidence>
<dbReference type="Gene3D" id="3.90.180.10">
    <property type="entry name" value="Medium-chain alcohol dehydrogenases, catalytic domain"/>
    <property type="match status" value="1"/>
</dbReference>
<dbReference type="EMBL" id="AXCV01000016">
    <property type="protein sequence ID" value="KGO32469.1"/>
    <property type="molecule type" value="Genomic_DNA"/>
</dbReference>